<organism evidence="3 4">
    <name type="scientific">Dactylosporangium siamense</name>
    <dbReference type="NCBI Taxonomy" id="685454"/>
    <lineage>
        <taxon>Bacteria</taxon>
        <taxon>Bacillati</taxon>
        <taxon>Actinomycetota</taxon>
        <taxon>Actinomycetes</taxon>
        <taxon>Micromonosporales</taxon>
        <taxon>Micromonosporaceae</taxon>
        <taxon>Dactylosporangium</taxon>
    </lineage>
</organism>
<reference evidence="3" key="1">
    <citation type="submission" date="2021-01" db="EMBL/GenBank/DDBJ databases">
        <title>Whole genome shotgun sequence of Dactylosporangium siamense NBRC 106093.</title>
        <authorList>
            <person name="Komaki H."/>
            <person name="Tamura T."/>
        </authorList>
    </citation>
    <scope>NUCLEOTIDE SEQUENCE</scope>
    <source>
        <strain evidence="3">NBRC 106093</strain>
    </source>
</reference>
<gene>
    <name evidence="3" type="ORF">Dsi01nite_090300</name>
</gene>
<name>A0A919PVG4_9ACTN</name>
<dbReference type="AlphaFoldDB" id="A0A919PVG4"/>
<sequence>MPSLFSRKSAEPAVAATPEPTESSGPEGASGKRQTLSKRDLGKTTPKRTVAGRRVAEPPAANRREASKKMRERQRAERLEAREGMANGEERYLLARDKGPERRLVRDIVDSRRTIGTFFFGTTFLVMLVGFNRNLNPSIYFAANALFGVMAVATAIDSFLISRTIKRLVKERFPASTEKLGRLYFYAIMRAISFRFIRNPKPQVKVGATV</sequence>
<dbReference type="EMBL" id="BONQ01000146">
    <property type="protein sequence ID" value="GIG50989.1"/>
    <property type="molecule type" value="Genomic_DNA"/>
</dbReference>
<evidence type="ECO:0008006" key="5">
    <source>
        <dbReference type="Google" id="ProtNLM"/>
    </source>
</evidence>
<accession>A0A919PVG4</accession>
<evidence type="ECO:0000256" key="1">
    <source>
        <dbReference type="SAM" id="MobiDB-lite"/>
    </source>
</evidence>
<keyword evidence="2" id="KW-1133">Transmembrane helix</keyword>
<evidence type="ECO:0000256" key="2">
    <source>
        <dbReference type="SAM" id="Phobius"/>
    </source>
</evidence>
<evidence type="ECO:0000313" key="4">
    <source>
        <dbReference type="Proteomes" id="UP000660611"/>
    </source>
</evidence>
<dbReference type="InterPro" id="IPR021403">
    <property type="entry name" value="DUF3043"/>
</dbReference>
<evidence type="ECO:0000313" key="3">
    <source>
        <dbReference type="EMBL" id="GIG50989.1"/>
    </source>
</evidence>
<dbReference type="RefSeq" id="WP_203852620.1">
    <property type="nucleotide sequence ID" value="NZ_BAAAVW010000012.1"/>
</dbReference>
<feature type="transmembrane region" description="Helical" evidence="2">
    <location>
        <begin position="115"/>
        <end position="133"/>
    </location>
</feature>
<feature type="transmembrane region" description="Helical" evidence="2">
    <location>
        <begin position="139"/>
        <end position="162"/>
    </location>
</feature>
<dbReference type="Proteomes" id="UP000660611">
    <property type="component" value="Unassembled WGS sequence"/>
</dbReference>
<feature type="compositionally biased region" description="Low complexity" evidence="1">
    <location>
        <begin position="11"/>
        <end position="22"/>
    </location>
</feature>
<feature type="compositionally biased region" description="Basic and acidic residues" evidence="1">
    <location>
        <begin position="62"/>
        <end position="82"/>
    </location>
</feature>
<protein>
    <recommendedName>
        <fullName evidence="5">DUF3043 domain-containing protein</fullName>
    </recommendedName>
</protein>
<proteinExistence type="predicted"/>
<keyword evidence="4" id="KW-1185">Reference proteome</keyword>
<keyword evidence="2" id="KW-0812">Transmembrane</keyword>
<feature type="region of interest" description="Disordered" evidence="1">
    <location>
        <begin position="1"/>
        <end position="82"/>
    </location>
</feature>
<dbReference type="Pfam" id="PF11241">
    <property type="entry name" value="DUF3043"/>
    <property type="match status" value="1"/>
</dbReference>
<keyword evidence="2" id="KW-0472">Membrane</keyword>
<comment type="caution">
    <text evidence="3">The sequence shown here is derived from an EMBL/GenBank/DDBJ whole genome shotgun (WGS) entry which is preliminary data.</text>
</comment>